<accession>A0A1W1DT40</accession>
<name>A0A1W1DT40_9ZZZZ</name>
<evidence type="ECO:0008006" key="2">
    <source>
        <dbReference type="Google" id="ProtNLM"/>
    </source>
</evidence>
<dbReference type="Pfam" id="PF06080">
    <property type="entry name" value="DUF938"/>
    <property type="match status" value="1"/>
</dbReference>
<dbReference type="CDD" id="cd02440">
    <property type="entry name" value="AdoMet_MTases"/>
    <property type="match status" value="1"/>
</dbReference>
<dbReference type="AlphaFoldDB" id="A0A1W1DT40"/>
<reference evidence="1" key="1">
    <citation type="submission" date="2016-10" db="EMBL/GenBank/DDBJ databases">
        <authorList>
            <person name="de Groot N.N."/>
        </authorList>
    </citation>
    <scope>NUCLEOTIDE SEQUENCE</scope>
</reference>
<dbReference type="InterPro" id="IPR029063">
    <property type="entry name" value="SAM-dependent_MTases_sf"/>
</dbReference>
<dbReference type="PANTHER" id="PTHR20974">
    <property type="entry name" value="UPF0585 PROTEIN CG18661"/>
    <property type="match status" value="1"/>
</dbReference>
<organism evidence="1">
    <name type="scientific">hydrothermal vent metagenome</name>
    <dbReference type="NCBI Taxonomy" id="652676"/>
    <lineage>
        <taxon>unclassified sequences</taxon>
        <taxon>metagenomes</taxon>
        <taxon>ecological metagenomes</taxon>
    </lineage>
</organism>
<evidence type="ECO:0000313" key="1">
    <source>
        <dbReference type="EMBL" id="SFV84819.1"/>
    </source>
</evidence>
<dbReference type="Gene3D" id="3.40.50.150">
    <property type="entry name" value="Vaccinia Virus protein VP39"/>
    <property type="match status" value="1"/>
</dbReference>
<dbReference type="PANTHER" id="PTHR20974:SF0">
    <property type="entry name" value="UPF0585 PROTEIN CG18661"/>
    <property type="match status" value="1"/>
</dbReference>
<sequence length="198" mass="22458">MKQHSSSCVQNQAPILKIIKPLLLEKHTVLEVGSGTGQHAIYFAEKMPHLSWQASDQVQYLSSVNAWINEAKLSNTPPAINLDVTQAWPALEFDVIFSANTTHIMSWEMVVDFFQGVGKSLSENGLFILYGPFNYNAQYTSQSNANFDQWLKDRDRQSAIRDFEKLNTLAQQAGLTLMNDYAMPANNRILVWQKKSNF</sequence>
<proteinExistence type="predicted"/>
<dbReference type="EMBL" id="FPHX01000129">
    <property type="protein sequence ID" value="SFV84819.1"/>
    <property type="molecule type" value="Genomic_DNA"/>
</dbReference>
<dbReference type="SUPFAM" id="SSF53335">
    <property type="entry name" value="S-adenosyl-L-methionine-dependent methyltransferases"/>
    <property type="match status" value="1"/>
</dbReference>
<protein>
    <recommendedName>
        <fullName evidence="2">Methylase</fullName>
    </recommendedName>
</protein>
<gene>
    <name evidence="1" type="ORF">MNB_SUP05-9-503</name>
</gene>
<dbReference type="InterPro" id="IPR010342">
    <property type="entry name" value="DUF938"/>
</dbReference>